<dbReference type="AlphaFoldDB" id="A0A7W5C567"/>
<keyword evidence="5" id="KW-1185">Reference proteome</keyword>
<comment type="similarity">
    <text evidence="1 3">Belongs to the UreD family.</text>
</comment>
<keyword evidence="2 3" id="KW-0143">Chaperone</keyword>
<dbReference type="PANTHER" id="PTHR33643">
    <property type="entry name" value="UREASE ACCESSORY PROTEIN D"/>
    <property type="match status" value="1"/>
</dbReference>
<name>A0A7W5C567_9BACL</name>
<comment type="subcellular location">
    <subcellularLocation>
        <location evidence="3">Cytoplasm</location>
    </subcellularLocation>
</comment>
<dbReference type="EMBL" id="JACHXW010000001">
    <property type="protein sequence ID" value="MBB3150259.1"/>
    <property type="molecule type" value="Genomic_DNA"/>
</dbReference>
<gene>
    <name evidence="3" type="primary">ureD</name>
    <name evidence="4" type="ORF">FHS16_000291</name>
</gene>
<sequence>MELADQQPRETSIDGEVVIRTSVLRAAFASRLGRTVVETKFHTAPIKIAKAFPLEGQLGIIVMDVSPGLLSGDRYALEWTCGESSHVMITNQSYTKVHPSKPPEDSSMQQTFELAENAIVEHMPEPVMLYKDAAFRNNTRVNLSQGSVWLQAEVLCPGRSLRGERFGYRSYRNTISVYYGEELIFFQRQQIEPERHALAAAGCWEELTHSATFYVFSDRLDGSHLELLQQKLDRFVTPEGHNLVSGASLTHRFGIAVSAMSTAAWPLQQLMRELWEAVRASLLEKQPLRFLQGS</sequence>
<evidence type="ECO:0000313" key="5">
    <source>
        <dbReference type="Proteomes" id="UP000518605"/>
    </source>
</evidence>
<evidence type="ECO:0000313" key="4">
    <source>
        <dbReference type="EMBL" id="MBB3150259.1"/>
    </source>
</evidence>
<organism evidence="4 5">
    <name type="scientific">Paenibacillus endophyticus</name>
    <dbReference type="NCBI Taxonomy" id="1294268"/>
    <lineage>
        <taxon>Bacteria</taxon>
        <taxon>Bacillati</taxon>
        <taxon>Bacillota</taxon>
        <taxon>Bacilli</taxon>
        <taxon>Bacillales</taxon>
        <taxon>Paenibacillaceae</taxon>
        <taxon>Paenibacillus</taxon>
    </lineage>
</organism>
<dbReference type="InterPro" id="IPR002669">
    <property type="entry name" value="UreD"/>
</dbReference>
<proteinExistence type="inferred from homology"/>
<comment type="subunit">
    <text evidence="3">UreD, UreF and UreG form a complex that acts as a GTP-hydrolysis-dependent molecular chaperone, activating the urease apoprotein by helping to assemble the nickel containing metallocenter of UreC. The UreE protein probably delivers the nickel.</text>
</comment>
<comment type="function">
    <text evidence="3">Required for maturation of urease via the functional incorporation of the urease nickel metallocenter.</text>
</comment>
<dbReference type="PANTHER" id="PTHR33643:SF1">
    <property type="entry name" value="UREASE ACCESSORY PROTEIN D"/>
    <property type="match status" value="1"/>
</dbReference>
<protein>
    <recommendedName>
        <fullName evidence="3">Urease accessory protein UreD</fullName>
    </recommendedName>
</protein>
<dbReference type="HAMAP" id="MF_01384">
    <property type="entry name" value="UreD"/>
    <property type="match status" value="1"/>
</dbReference>
<dbReference type="Proteomes" id="UP000518605">
    <property type="component" value="Unassembled WGS sequence"/>
</dbReference>
<evidence type="ECO:0000256" key="2">
    <source>
        <dbReference type="ARBA" id="ARBA00023186"/>
    </source>
</evidence>
<evidence type="ECO:0000256" key="3">
    <source>
        <dbReference type="HAMAP-Rule" id="MF_01384"/>
    </source>
</evidence>
<comment type="caution">
    <text evidence="4">The sequence shown here is derived from an EMBL/GenBank/DDBJ whole genome shotgun (WGS) entry which is preliminary data.</text>
</comment>
<dbReference type="GO" id="GO:0005737">
    <property type="term" value="C:cytoplasm"/>
    <property type="evidence" value="ECO:0007669"/>
    <property type="project" value="UniProtKB-SubCell"/>
</dbReference>
<dbReference type="GO" id="GO:0016151">
    <property type="term" value="F:nickel cation binding"/>
    <property type="evidence" value="ECO:0007669"/>
    <property type="project" value="UniProtKB-UniRule"/>
</dbReference>
<reference evidence="4 5" key="1">
    <citation type="submission" date="2020-08" db="EMBL/GenBank/DDBJ databases">
        <title>Genomic Encyclopedia of Type Strains, Phase III (KMG-III): the genomes of soil and plant-associated and newly described type strains.</title>
        <authorList>
            <person name="Whitman W."/>
        </authorList>
    </citation>
    <scope>NUCLEOTIDE SEQUENCE [LARGE SCALE GENOMIC DNA]</scope>
    <source>
        <strain evidence="4 5">CECT 8234</strain>
    </source>
</reference>
<keyword evidence="3" id="KW-0963">Cytoplasm</keyword>
<keyword evidence="3" id="KW-0996">Nickel insertion</keyword>
<dbReference type="RefSeq" id="WP_221226227.1">
    <property type="nucleotide sequence ID" value="NZ_CBCSLB010000001.1"/>
</dbReference>
<accession>A0A7W5C567</accession>
<dbReference type="Pfam" id="PF01774">
    <property type="entry name" value="UreD"/>
    <property type="match status" value="1"/>
</dbReference>
<evidence type="ECO:0000256" key="1">
    <source>
        <dbReference type="ARBA" id="ARBA00007177"/>
    </source>
</evidence>